<feature type="domain" description="UspA" evidence="2">
    <location>
        <begin position="148"/>
        <end position="280"/>
    </location>
</feature>
<dbReference type="EMBL" id="JAOYOD010000001">
    <property type="protein sequence ID" value="MCV9385895.1"/>
    <property type="molecule type" value="Genomic_DNA"/>
</dbReference>
<organism evidence="3 4">
    <name type="scientific">Reichenbachiella ulvae</name>
    <dbReference type="NCBI Taxonomy" id="2980104"/>
    <lineage>
        <taxon>Bacteria</taxon>
        <taxon>Pseudomonadati</taxon>
        <taxon>Bacteroidota</taxon>
        <taxon>Cytophagia</taxon>
        <taxon>Cytophagales</taxon>
        <taxon>Reichenbachiellaceae</taxon>
        <taxon>Reichenbachiella</taxon>
    </lineage>
</organism>
<name>A0ABT3CQA5_9BACT</name>
<evidence type="ECO:0000313" key="4">
    <source>
        <dbReference type="Proteomes" id="UP001300692"/>
    </source>
</evidence>
<dbReference type="Proteomes" id="UP001300692">
    <property type="component" value="Unassembled WGS sequence"/>
</dbReference>
<comment type="similarity">
    <text evidence="1">Belongs to the universal stress protein A family.</text>
</comment>
<dbReference type="PANTHER" id="PTHR46268:SF6">
    <property type="entry name" value="UNIVERSAL STRESS PROTEIN UP12"/>
    <property type="match status" value="1"/>
</dbReference>
<dbReference type="CDD" id="cd00293">
    <property type="entry name" value="USP-like"/>
    <property type="match status" value="2"/>
</dbReference>
<dbReference type="InterPro" id="IPR006016">
    <property type="entry name" value="UspA"/>
</dbReference>
<evidence type="ECO:0000259" key="2">
    <source>
        <dbReference type="Pfam" id="PF00582"/>
    </source>
</evidence>
<sequence>MKSFKKILVALDHTDIDKELIKAASFISTLAKSEEVRFINVIKNTNIPEHIKKEFPNLMEDALKDRNKEIALKVDQHFENDSCKTIIEITSGQPTKCILKYSAGKNTDLIIMGRKNEKKGGGVLIHRVARRAGCSLLIIPRGYNKKVNKILVPIDYSDHSLDSVNQLIELSEDKIPKVKLVPQHVYQVPSGYHYAGKSFNDFGKIMEENSIKEYEAFKTKFKETDLDIEPIFTLDREEDVISTIYKTAKKIRANAIVIGAKGVTSTSALFLGSSAEKLIQLDSEIPLFVMRARGKQKGIIEYLLKL</sequence>
<dbReference type="InterPro" id="IPR006015">
    <property type="entry name" value="Universal_stress_UspA"/>
</dbReference>
<dbReference type="PANTHER" id="PTHR46268">
    <property type="entry name" value="STRESS RESPONSE PROTEIN NHAX"/>
    <property type="match status" value="1"/>
</dbReference>
<comment type="caution">
    <text evidence="3">The sequence shown here is derived from an EMBL/GenBank/DDBJ whole genome shotgun (WGS) entry which is preliminary data.</text>
</comment>
<dbReference type="SUPFAM" id="SSF52402">
    <property type="entry name" value="Adenine nucleotide alpha hydrolases-like"/>
    <property type="match status" value="2"/>
</dbReference>
<evidence type="ECO:0000256" key="1">
    <source>
        <dbReference type="ARBA" id="ARBA00008791"/>
    </source>
</evidence>
<evidence type="ECO:0000313" key="3">
    <source>
        <dbReference type="EMBL" id="MCV9385895.1"/>
    </source>
</evidence>
<reference evidence="3 4" key="1">
    <citation type="submission" date="2022-10" db="EMBL/GenBank/DDBJ databases">
        <title>Comparative genomics and taxonomic characterization of three novel marine species of genus Reichenbachiella exhibiting antioxidant and polysaccharide degradation activities.</title>
        <authorList>
            <person name="Muhammad N."/>
            <person name="Lee Y.-J."/>
            <person name="Ko J."/>
            <person name="Kim S.-G."/>
        </authorList>
    </citation>
    <scope>NUCLEOTIDE SEQUENCE [LARGE SCALE GENOMIC DNA]</scope>
    <source>
        <strain evidence="3 4">ABR2-5</strain>
    </source>
</reference>
<dbReference type="RefSeq" id="WP_264136677.1">
    <property type="nucleotide sequence ID" value="NZ_JAOYOD010000001.1"/>
</dbReference>
<protein>
    <submittedName>
        <fullName evidence="3">Universal stress protein</fullName>
    </submittedName>
</protein>
<dbReference type="Gene3D" id="3.40.50.620">
    <property type="entry name" value="HUPs"/>
    <property type="match status" value="2"/>
</dbReference>
<feature type="domain" description="UspA" evidence="2">
    <location>
        <begin position="4"/>
        <end position="140"/>
    </location>
</feature>
<keyword evidence="4" id="KW-1185">Reference proteome</keyword>
<dbReference type="Pfam" id="PF00582">
    <property type="entry name" value="Usp"/>
    <property type="match status" value="2"/>
</dbReference>
<dbReference type="PRINTS" id="PR01438">
    <property type="entry name" value="UNVRSLSTRESS"/>
</dbReference>
<dbReference type="InterPro" id="IPR014729">
    <property type="entry name" value="Rossmann-like_a/b/a_fold"/>
</dbReference>
<proteinExistence type="inferred from homology"/>
<accession>A0ABT3CQA5</accession>
<gene>
    <name evidence="3" type="ORF">N7U62_04435</name>
</gene>